<evidence type="ECO:0000313" key="3">
    <source>
        <dbReference type="Proteomes" id="UP000292564"/>
    </source>
</evidence>
<feature type="domain" description="Schlafen AlbA-2" evidence="1">
    <location>
        <begin position="37"/>
        <end position="156"/>
    </location>
</feature>
<organism evidence="2 3">
    <name type="scientific">Krasilnikovia cinnamomea</name>
    <dbReference type="NCBI Taxonomy" id="349313"/>
    <lineage>
        <taxon>Bacteria</taxon>
        <taxon>Bacillati</taxon>
        <taxon>Actinomycetota</taxon>
        <taxon>Actinomycetes</taxon>
        <taxon>Micromonosporales</taxon>
        <taxon>Micromonosporaceae</taxon>
        <taxon>Krasilnikovia</taxon>
    </lineage>
</organism>
<dbReference type="Gene3D" id="3.30.950.30">
    <property type="entry name" value="Schlafen, AAA domain"/>
    <property type="match status" value="1"/>
</dbReference>
<sequence length="415" mass="46066">MSSDWTGAVYLGVDHGMWRPRTWQDVLDAAAGGLLDESRWVDLKRELKAGRPGNHDLAIDVSAMALEGGLLIYGIVDRDSHAGEVVGVELRGLADRVDQVVRTKPHPPVRVRCVEIPDPARTGWGCLLVIVAPSPQAPHMVDNVYYGRGDKANHKLSDQDVRQAISVRAQHQHDLSRQLRVLRDEDPTPQPHEQAHLYVIAQPLAARDDAMVELITGPQLQPTFQVLARDITAELQFEWAPHLTHVTRPQRRADGVAFTSYRERDRIIETDLLELVLREDGGVALTCGRGTDCGRSDPERFVFPALVLGLTHCLLSLAGRLAEQVSGYQGQWAVGVLLDNLKDVSPWDGRSTWGDMGVPYSRAEYELLATTTTEELVDDTALVVERLLGRLMRGLEVDGRYLPYSADSLRRTPGL</sequence>
<name>A0A4V2G6I6_9ACTN</name>
<dbReference type="AlphaFoldDB" id="A0A4V2G6I6"/>
<dbReference type="Pfam" id="PF04326">
    <property type="entry name" value="SLFN_AlbA_2"/>
    <property type="match status" value="1"/>
</dbReference>
<reference evidence="2 3" key="1">
    <citation type="submission" date="2019-02" db="EMBL/GenBank/DDBJ databases">
        <title>Sequencing the genomes of 1000 actinobacteria strains.</title>
        <authorList>
            <person name="Klenk H.-P."/>
        </authorList>
    </citation>
    <scope>NUCLEOTIDE SEQUENCE [LARGE SCALE GENOMIC DNA]</scope>
    <source>
        <strain evidence="2 3">DSM 45162</strain>
    </source>
</reference>
<evidence type="ECO:0000313" key="2">
    <source>
        <dbReference type="EMBL" id="RZU48826.1"/>
    </source>
</evidence>
<evidence type="ECO:0000259" key="1">
    <source>
        <dbReference type="Pfam" id="PF04326"/>
    </source>
</evidence>
<dbReference type="InterPro" id="IPR038461">
    <property type="entry name" value="Schlafen_AlbA_2_dom_sf"/>
</dbReference>
<dbReference type="RefSeq" id="WP_130508010.1">
    <property type="nucleotide sequence ID" value="NZ_SHKY01000001.1"/>
</dbReference>
<comment type="caution">
    <text evidence="2">The sequence shown here is derived from an EMBL/GenBank/DDBJ whole genome shotgun (WGS) entry which is preliminary data.</text>
</comment>
<protein>
    <recommendedName>
        <fullName evidence="1">Schlafen AlbA-2 domain-containing protein</fullName>
    </recommendedName>
</protein>
<keyword evidence="3" id="KW-1185">Reference proteome</keyword>
<dbReference type="Proteomes" id="UP000292564">
    <property type="component" value="Unassembled WGS sequence"/>
</dbReference>
<gene>
    <name evidence="2" type="ORF">EV385_0551</name>
</gene>
<proteinExistence type="predicted"/>
<dbReference type="OrthoDB" id="4314023at2"/>
<accession>A0A4V2G6I6</accession>
<dbReference type="InterPro" id="IPR007421">
    <property type="entry name" value="Schlafen_AlbA_2_dom"/>
</dbReference>
<dbReference type="EMBL" id="SHKY01000001">
    <property type="protein sequence ID" value="RZU48826.1"/>
    <property type="molecule type" value="Genomic_DNA"/>
</dbReference>